<feature type="domain" description="Ribosome maturation factor RimP C-terminal" evidence="5">
    <location>
        <begin position="89"/>
        <end position="161"/>
    </location>
</feature>
<dbReference type="InterPro" id="IPR035956">
    <property type="entry name" value="RimP_N_sf"/>
</dbReference>
<dbReference type="AlphaFoldDB" id="A0A2G6E2I0"/>
<comment type="caution">
    <text evidence="6">The sequence shown here is derived from an EMBL/GenBank/DDBJ whole genome shotgun (WGS) entry which is preliminary data.</text>
</comment>
<dbReference type="Gene3D" id="3.30.300.70">
    <property type="entry name" value="RimP-like superfamily, N-terminal"/>
    <property type="match status" value="1"/>
</dbReference>
<dbReference type="GO" id="GO:0005829">
    <property type="term" value="C:cytosol"/>
    <property type="evidence" value="ECO:0007669"/>
    <property type="project" value="TreeGrafter"/>
</dbReference>
<reference evidence="6 7" key="1">
    <citation type="submission" date="2017-10" db="EMBL/GenBank/DDBJ databases">
        <title>Novel microbial diversity and functional potential in the marine mammal oral microbiome.</title>
        <authorList>
            <person name="Dudek N.K."/>
            <person name="Sun C.L."/>
            <person name="Burstein D."/>
            <person name="Kantor R.S."/>
            <person name="Aliaga Goltsman D.S."/>
            <person name="Bik E.M."/>
            <person name="Thomas B.C."/>
            <person name="Banfield J.F."/>
            <person name="Relman D.A."/>
        </authorList>
    </citation>
    <scope>NUCLEOTIDE SEQUENCE [LARGE SCALE GENOMIC DNA]</scope>
    <source>
        <strain evidence="6">DOLZORAL124_49_17</strain>
    </source>
</reference>
<dbReference type="Gene3D" id="2.30.30.180">
    <property type="entry name" value="Ribosome maturation factor RimP, C-terminal domain"/>
    <property type="match status" value="1"/>
</dbReference>
<dbReference type="InterPro" id="IPR003728">
    <property type="entry name" value="Ribosome_maturation_RimP"/>
</dbReference>
<evidence type="ECO:0000259" key="4">
    <source>
        <dbReference type="Pfam" id="PF02576"/>
    </source>
</evidence>
<feature type="domain" description="Ribosome maturation factor RimP N-terminal" evidence="4">
    <location>
        <begin position="14"/>
        <end position="86"/>
    </location>
</feature>
<gene>
    <name evidence="3" type="primary">rimP</name>
    <name evidence="6" type="ORF">CSB45_13485</name>
</gene>
<proteinExistence type="inferred from homology"/>
<dbReference type="CDD" id="cd01734">
    <property type="entry name" value="YlxS_C"/>
    <property type="match status" value="1"/>
</dbReference>
<dbReference type="InterPro" id="IPR028998">
    <property type="entry name" value="RimP_C"/>
</dbReference>
<comment type="similarity">
    <text evidence="3">Belongs to the RimP family.</text>
</comment>
<accession>A0A2G6E2I0</accession>
<dbReference type="EMBL" id="PDPS01000040">
    <property type="protein sequence ID" value="PID55961.1"/>
    <property type="molecule type" value="Genomic_DNA"/>
</dbReference>
<evidence type="ECO:0000259" key="5">
    <source>
        <dbReference type="Pfam" id="PF17384"/>
    </source>
</evidence>
<dbReference type="HAMAP" id="MF_01077">
    <property type="entry name" value="RimP"/>
    <property type="match status" value="1"/>
</dbReference>
<dbReference type="Pfam" id="PF02576">
    <property type="entry name" value="RimP_N"/>
    <property type="match status" value="1"/>
</dbReference>
<dbReference type="SUPFAM" id="SSF74942">
    <property type="entry name" value="YhbC-like, C-terminal domain"/>
    <property type="match status" value="1"/>
</dbReference>
<evidence type="ECO:0000313" key="7">
    <source>
        <dbReference type="Proteomes" id="UP000229740"/>
    </source>
</evidence>
<name>A0A2G6E2I0_9BACT</name>
<dbReference type="PANTHER" id="PTHR33867:SF1">
    <property type="entry name" value="RIBOSOME MATURATION FACTOR RIMP"/>
    <property type="match status" value="1"/>
</dbReference>
<dbReference type="InterPro" id="IPR028989">
    <property type="entry name" value="RimP_N"/>
</dbReference>
<comment type="subcellular location">
    <subcellularLocation>
        <location evidence="3">Cytoplasm</location>
    </subcellularLocation>
</comment>
<dbReference type="InterPro" id="IPR036847">
    <property type="entry name" value="RimP_C_sf"/>
</dbReference>
<dbReference type="PANTHER" id="PTHR33867">
    <property type="entry name" value="RIBOSOME MATURATION FACTOR RIMP"/>
    <property type="match status" value="1"/>
</dbReference>
<dbReference type="GO" id="GO:0006412">
    <property type="term" value="P:translation"/>
    <property type="evidence" value="ECO:0007669"/>
    <property type="project" value="TreeGrafter"/>
</dbReference>
<dbReference type="SUPFAM" id="SSF75420">
    <property type="entry name" value="YhbC-like, N-terminal domain"/>
    <property type="match status" value="1"/>
</dbReference>
<organism evidence="6 7">
    <name type="scientific">candidate division KSB3 bacterium</name>
    <dbReference type="NCBI Taxonomy" id="2044937"/>
    <lineage>
        <taxon>Bacteria</taxon>
        <taxon>candidate division KSB3</taxon>
    </lineage>
</organism>
<evidence type="ECO:0000313" key="6">
    <source>
        <dbReference type="EMBL" id="PID55961.1"/>
    </source>
</evidence>
<sequence length="161" mass="18417">MAGNSSILESVKTLVEPIIRSRQLELVDVEFKHEGPANYLRIFIDKSEGVTLDDCQDVSRECELVLDVENIIQTQYILEISSPGLDRPLKKLEDYLRFQGHLVKIKTYRPIDGQKTFLGYLRGVSEEGRETPLMVILATQDGQEYHIPYDMIGSARLEVEF</sequence>
<protein>
    <recommendedName>
        <fullName evidence="3">Ribosome maturation factor RimP</fullName>
    </recommendedName>
</protein>
<dbReference type="Pfam" id="PF17384">
    <property type="entry name" value="DUF150_C"/>
    <property type="match status" value="1"/>
</dbReference>
<evidence type="ECO:0000256" key="2">
    <source>
        <dbReference type="ARBA" id="ARBA00022517"/>
    </source>
</evidence>
<keyword evidence="2 3" id="KW-0690">Ribosome biogenesis</keyword>
<comment type="function">
    <text evidence="3">Required for maturation of 30S ribosomal subunits.</text>
</comment>
<dbReference type="Proteomes" id="UP000229740">
    <property type="component" value="Unassembled WGS sequence"/>
</dbReference>
<dbReference type="GO" id="GO:0000028">
    <property type="term" value="P:ribosomal small subunit assembly"/>
    <property type="evidence" value="ECO:0007669"/>
    <property type="project" value="TreeGrafter"/>
</dbReference>
<keyword evidence="1 3" id="KW-0963">Cytoplasm</keyword>
<dbReference type="FunFam" id="3.30.300.70:FF:000001">
    <property type="entry name" value="Ribosome maturation factor RimP"/>
    <property type="match status" value="1"/>
</dbReference>
<evidence type="ECO:0000256" key="1">
    <source>
        <dbReference type="ARBA" id="ARBA00022490"/>
    </source>
</evidence>
<evidence type="ECO:0000256" key="3">
    <source>
        <dbReference type="HAMAP-Rule" id="MF_01077"/>
    </source>
</evidence>